<feature type="transmembrane region" description="Helical" evidence="6">
    <location>
        <begin position="286"/>
        <end position="310"/>
    </location>
</feature>
<evidence type="ECO:0000256" key="3">
    <source>
        <dbReference type="ARBA" id="ARBA00022989"/>
    </source>
</evidence>
<accession>A0AAN6IAB3</accession>
<organism evidence="8 9">
    <name type="scientific">Exophiala viscosa</name>
    <dbReference type="NCBI Taxonomy" id="2486360"/>
    <lineage>
        <taxon>Eukaryota</taxon>
        <taxon>Fungi</taxon>
        <taxon>Dikarya</taxon>
        <taxon>Ascomycota</taxon>
        <taxon>Pezizomycotina</taxon>
        <taxon>Eurotiomycetes</taxon>
        <taxon>Chaetothyriomycetidae</taxon>
        <taxon>Chaetothyriales</taxon>
        <taxon>Herpotrichiellaceae</taxon>
        <taxon>Exophiala</taxon>
    </lineage>
</organism>
<evidence type="ECO:0000256" key="5">
    <source>
        <dbReference type="SAM" id="MobiDB-lite"/>
    </source>
</evidence>
<evidence type="ECO:0000256" key="2">
    <source>
        <dbReference type="ARBA" id="ARBA00022692"/>
    </source>
</evidence>
<feature type="chain" id="PRO_5043004000" description="WSC domain-containing protein" evidence="7">
    <location>
        <begin position="21"/>
        <end position="374"/>
    </location>
</feature>
<name>A0AAN6IAB3_9EURO</name>
<dbReference type="GO" id="GO:0071944">
    <property type="term" value="C:cell periphery"/>
    <property type="evidence" value="ECO:0007669"/>
    <property type="project" value="UniProtKB-ARBA"/>
</dbReference>
<dbReference type="PANTHER" id="PTHR15549">
    <property type="entry name" value="PAIRED IMMUNOGLOBULIN-LIKE TYPE 2 RECEPTOR"/>
    <property type="match status" value="1"/>
</dbReference>
<dbReference type="AlphaFoldDB" id="A0AAN6IAB3"/>
<dbReference type="PANTHER" id="PTHR15549:SF6">
    <property type="entry name" value="MID2 DOMAIN-CONTAINING PROTEIN"/>
    <property type="match status" value="1"/>
</dbReference>
<keyword evidence="7" id="KW-0732">Signal</keyword>
<proteinExistence type="predicted"/>
<dbReference type="Proteomes" id="UP001203852">
    <property type="component" value="Unassembled WGS sequence"/>
</dbReference>
<reference evidence="8" key="1">
    <citation type="journal article" date="2022" name="bioRxiv">
        <title>Deciphering the potential niche of two novel black yeast fungi from a biological soil crust based on their genomes, phenotypes, and melanin regulation.</title>
        <authorList>
            <consortium name="DOE Joint Genome Institute"/>
            <person name="Carr E.C."/>
            <person name="Barton Q."/>
            <person name="Grambo S."/>
            <person name="Sullivan M."/>
            <person name="Renfro C.M."/>
            <person name="Kuo A."/>
            <person name="Pangilinan J."/>
            <person name="Lipzen A."/>
            <person name="Keymanesh K."/>
            <person name="Savage E."/>
            <person name="Barry K."/>
            <person name="Grigoriev I.V."/>
            <person name="Riekhof W.R."/>
            <person name="Harris S.S."/>
        </authorList>
    </citation>
    <scope>NUCLEOTIDE SEQUENCE</scope>
    <source>
        <strain evidence="8">JF 03-4F</strain>
    </source>
</reference>
<gene>
    <name evidence="8" type="ORF">EDD36DRAFT_421237</name>
</gene>
<sequence>MLYPFLLLGCLGTFLQGVQALEVTNTSSCVDTCGGVSLTWYTNLTCSDDGYFGTSKGEGMRECLVCESTSSADNGDLSTPQNNDIYWFLCKHCTSISFFLIMLLASPSPIVRLTHDGSTVNMKYTLEYCLFESNSSTPSLPECQADCAGLYPVLMASWFSPTAAKQYEYCSINDTAFTEYAGTCASCLQAGTGSVVLGNFLNAMQSACTSQPDATLGETVPIKRELFNTTTVGTATATATTSSSQTSAAVATTSSSTTPSSSSSSASSSSAAAQSENKSSGLSTGAAAGIGVGCAIVAIALLGGLAWFFLSAKRRSRRQAATEGSDFADTKTPFVTEYGHAQQLGSTEVHEIDSTHGGESWTNTNELDGRPTKR</sequence>
<evidence type="ECO:0000256" key="6">
    <source>
        <dbReference type="SAM" id="Phobius"/>
    </source>
</evidence>
<dbReference type="InterPro" id="IPR051694">
    <property type="entry name" value="Immunoregulatory_rcpt-like"/>
</dbReference>
<dbReference type="GO" id="GO:0016020">
    <property type="term" value="C:membrane"/>
    <property type="evidence" value="ECO:0007669"/>
    <property type="project" value="UniProtKB-SubCell"/>
</dbReference>
<comment type="subcellular location">
    <subcellularLocation>
        <location evidence="1">Membrane</location>
        <topology evidence="1">Single-pass membrane protein</topology>
    </subcellularLocation>
</comment>
<feature type="signal peptide" evidence="7">
    <location>
        <begin position="1"/>
        <end position="20"/>
    </location>
</feature>
<dbReference type="EMBL" id="MU404358">
    <property type="protein sequence ID" value="KAI1610148.1"/>
    <property type="molecule type" value="Genomic_DNA"/>
</dbReference>
<keyword evidence="3 6" id="KW-1133">Transmembrane helix</keyword>
<evidence type="ECO:0008006" key="10">
    <source>
        <dbReference type="Google" id="ProtNLM"/>
    </source>
</evidence>
<evidence type="ECO:0000256" key="1">
    <source>
        <dbReference type="ARBA" id="ARBA00004167"/>
    </source>
</evidence>
<feature type="region of interest" description="Disordered" evidence="5">
    <location>
        <begin position="342"/>
        <end position="374"/>
    </location>
</feature>
<evidence type="ECO:0000313" key="9">
    <source>
        <dbReference type="Proteomes" id="UP001203852"/>
    </source>
</evidence>
<evidence type="ECO:0000313" key="8">
    <source>
        <dbReference type="EMBL" id="KAI1610148.1"/>
    </source>
</evidence>
<protein>
    <recommendedName>
        <fullName evidence="10">WSC domain-containing protein</fullName>
    </recommendedName>
</protein>
<comment type="caution">
    <text evidence="8">The sequence shown here is derived from an EMBL/GenBank/DDBJ whole genome shotgun (WGS) entry which is preliminary data.</text>
</comment>
<evidence type="ECO:0000256" key="4">
    <source>
        <dbReference type="ARBA" id="ARBA00023136"/>
    </source>
</evidence>
<keyword evidence="2 6" id="KW-0812">Transmembrane</keyword>
<keyword evidence="4 6" id="KW-0472">Membrane</keyword>
<keyword evidence="9" id="KW-1185">Reference proteome</keyword>
<evidence type="ECO:0000256" key="7">
    <source>
        <dbReference type="SAM" id="SignalP"/>
    </source>
</evidence>
<feature type="region of interest" description="Disordered" evidence="5">
    <location>
        <begin position="246"/>
        <end position="269"/>
    </location>
</feature>